<proteinExistence type="predicted"/>
<keyword evidence="2" id="KW-0677">Repeat</keyword>
<dbReference type="Pfam" id="PF20160">
    <property type="entry name" value="C-JID"/>
    <property type="match status" value="1"/>
</dbReference>
<accession>A0AA39VDE7</accession>
<reference evidence="4" key="1">
    <citation type="journal article" date="2022" name="Plant J.">
        <title>Strategies of tolerance reflected in two North American maple genomes.</title>
        <authorList>
            <person name="McEvoy S.L."/>
            <person name="Sezen U.U."/>
            <person name="Trouern-Trend A."/>
            <person name="McMahon S.M."/>
            <person name="Schaberg P.G."/>
            <person name="Yang J."/>
            <person name="Wegrzyn J.L."/>
            <person name="Swenson N.G."/>
        </authorList>
    </citation>
    <scope>NUCLEOTIDE SEQUENCE</scope>
    <source>
        <strain evidence="4">NS2018</strain>
    </source>
</reference>
<dbReference type="AlphaFoldDB" id="A0AA39VDE7"/>
<feature type="domain" description="C-JID" evidence="3">
    <location>
        <begin position="85"/>
        <end position="222"/>
    </location>
</feature>
<dbReference type="EMBL" id="JAUESC010000386">
    <property type="protein sequence ID" value="KAK0576011.1"/>
    <property type="molecule type" value="Genomic_DNA"/>
</dbReference>
<evidence type="ECO:0000256" key="1">
    <source>
        <dbReference type="ARBA" id="ARBA00022614"/>
    </source>
</evidence>
<dbReference type="InterPro" id="IPR045344">
    <property type="entry name" value="C-JID"/>
</dbReference>
<keyword evidence="1" id="KW-0433">Leucine-rich repeat</keyword>
<keyword evidence="5" id="KW-1185">Reference proteome</keyword>
<comment type="caution">
    <text evidence="4">The sequence shown here is derived from an EMBL/GenBank/DDBJ whole genome shotgun (WGS) entry which is preliminary data.</text>
</comment>
<name>A0AA39VDE7_ACESA</name>
<evidence type="ECO:0000256" key="2">
    <source>
        <dbReference type="ARBA" id="ARBA00022737"/>
    </source>
</evidence>
<dbReference type="Proteomes" id="UP001168877">
    <property type="component" value="Unassembled WGS sequence"/>
</dbReference>
<reference evidence="4" key="2">
    <citation type="submission" date="2023-06" db="EMBL/GenBank/DDBJ databases">
        <authorList>
            <person name="Swenson N.G."/>
            <person name="Wegrzyn J.L."/>
            <person name="Mcevoy S.L."/>
        </authorList>
    </citation>
    <scope>NUCLEOTIDE SEQUENCE</scope>
    <source>
        <strain evidence="4">NS2018</strain>
        <tissue evidence="4">Leaf</tissue>
    </source>
</reference>
<organism evidence="4 5">
    <name type="scientific">Acer saccharum</name>
    <name type="common">Sugar maple</name>
    <dbReference type="NCBI Taxonomy" id="4024"/>
    <lineage>
        <taxon>Eukaryota</taxon>
        <taxon>Viridiplantae</taxon>
        <taxon>Streptophyta</taxon>
        <taxon>Embryophyta</taxon>
        <taxon>Tracheophyta</taxon>
        <taxon>Spermatophyta</taxon>
        <taxon>Magnoliopsida</taxon>
        <taxon>eudicotyledons</taxon>
        <taxon>Gunneridae</taxon>
        <taxon>Pentapetalae</taxon>
        <taxon>rosids</taxon>
        <taxon>malvids</taxon>
        <taxon>Sapindales</taxon>
        <taxon>Sapindaceae</taxon>
        <taxon>Hippocastanoideae</taxon>
        <taxon>Acereae</taxon>
        <taxon>Acer</taxon>
    </lineage>
</organism>
<protein>
    <recommendedName>
        <fullName evidence="3">C-JID domain-containing protein</fullName>
    </recommendedName>
</protein>
<gene>
    <name evidence="4" type="ORF">LWI29_010531</name>
</gene>
<sequence length="406" mass="45764">MHCSNVQQLWKGVQHLGGLKEVDLSRRYFRCTNFYKLDRNILKDIVEDALPNILPKIQGSAALLKKKYCDKDFEEAQSTANICYPGSEIPEWFDNQSFGSLTTVKLRPDWLNNNFVGFILCAVATFPKSRTEYNLSIACQYKTSNGQVVSEVFIDTPYIDCPYISKHVIIGFDSRFFPRHISESLSSSNEVSFRFFLKDDSNKHLKLPDTVEKCGVCLMYAQTHPEKSDGSFYTSEEEDETDLECGPMINNVFLISPYEEGDKTNQDGFGEIHGDQWKIISENGCEVKVISEDYGLEWIIDPQTGQIISTNQIVRAPLSDFSLDQNGTSAQTNSHEDVCHMEIHSNDQISSSIAMEDISISSENVISDIVPETTLSPASKFCKAPKAGEKASQEALKLWKENGFSR</sequence>
<evidence type="ECO:0000259" key="3">
    <source>
        <dbReference type="Pfam" id="PF20160"/>
    </source>
</evidence>
<evidence type="ECO:0000313" key="4">
    <source>
        <dbReference type="EMBL" id="KAK0576011.1"/>
    </source>
</evidence>
<evidence type="ECO:0000313" key="5">
    <source>
        <dbReference type="Proteomes" id="UP001168877"/>
    </source>
</evidence>